<keyword evidence="9" id="KW-1185">Reference proteome</keyword>
<feature type="site" description="Lowers pKa of active site Cys" evidence="5">
    <location>
        <position position="158"/>
    </location>
</feature>
<feature type="binding site" evidence="5">
    <location>
        <begin position="161"/>
        <end position="163"/>
    </location>
    <ligand>
        <name>substrate</name>
    </ligand>
</feature>
<proteinExistence type="inferred from homology"/>
<name>A0ABU4AZT3_9NOCA</name>
<dbReference type="NCBIfam" id="NF010925">
    <property type="entry name" value="PRK14345.1"/>
    <property type="match status" value="1"/>
</dbReference>
<dbReference type="NCBIfam" id="TIGR00214">
    <property type="entry name" value="lipB"/>
    <property type="match status" value="1"/>
</dbReference>
<dbReference type="PIRSF" id="PIRSF016262">
    <property type="entry name" value="LPLase"/>
    <property type="match status" value="1"/>
</dbReference>
<comment type="pathway">
    <text evidence="1 5 6">Protein modification; protein lipoylation via endogenous pathway; protein N(6)-(lipoyl)lysine from octanoyl-[acyl-carrier-protein]: step 1/2.</text>
</comment>
<feature type="active site" description="Acyl-thioester intermediate" evidence="5">
    <location>
        <position position="192"/>
    </location>
</feature>
<dbReference type="CDD" id="cd16444">
    <property type="entry name" value="LipB"/>
    <property type="match status" value="1"/>
</dbReference>
<evidence type="ECO:0000256" key="2">
    <source>
        <dbReference type="ARBA" id="ARBA00022679"/>
    </source>
</evidence>
<dbReference type="PANTHER" id="PTHR10993:SF7">
    <property type="entry name" value="LIPOYLTRANSFERASE 2, MITOCHONDRIAL-RELATED"/>
    <property type="match status" value="1"/>
</dbReference>
<dbReference type="InterPro" id="IPR000544">
    <property type="entry name" value="Octanoyltransferase"/>
</dbReference>
<protein>
    <recommendedName>
        <fullName evidence="5 6">Octanoyltransferase</fullName>
        <ecNumber evidence="5 6">2.3.1.181</ecNumber>
    </recommendedName>
    <alternativeName>
        <fullName evidence="5">Lipoate-protein ligase B</fullName>
    </alternativeName>
    <alternativeName>
        <fullName evidence="5">Lipoyl/octanoyl transferase</fullName>
    </alternativeName>
    <alternativeName>
        <fullName evidence="5">Octanoyl-[acyl-carrier-protein]-protein N-octanoyltransferase</fullName>
    </alternativeName>
</protein>
<evidence type="ECO:0000256" key="5">
    <source>
        <dbReference type="HAMAP-Rule" id="MF_00013"/>
    </source>
</evidence>
<comment type="caution">
    <text evidence="8">The sequence shown here is derived from an EMBL/GenBank/DDBJ whole genome shotgun (WGS) entry which is preliminary data.</text>
</comment>
<reference evidence="8 9" key="1">
    <citation type="submission" date="2023-10" db="EMBL/GenBank/DDBJ databases">
        <title>Development of a sustainable strategy for remediation of hydrocarbon-contaminated territories based on the waste exchange concept.</title>
        <authorList>
            <person name="Krivoruchko A."/>
        </authorList>
    </citation>
    <scope>NUCLEOTIDE SEQUENCE [LARGE SCALE GENOMIC DNA]</scope>
    <source>
        <strain evidence="8 9">IEGM 1322</strain>
    </source>
</reference>
<organism evidence="8 9">
    <name type="scientific">Rhodococcus cercidiphylli</name>
    <dbReference type="NCBI Taxonomy" id="489916"/>
    <lineage>
        <taxon>Bacteria</taxon>
        <taxon>Bacillati</taxon>
        <taxon>Actinomycetota</taxon>
        <taxon>Actinomycetes</taxon>
        <taxon>Mycobacteriales</taxon>
        <taxon>Nocardiaceae</taxon>
        <taxon>Rhodococcus</taxon>
    </lineage>
</organism>
<evidence type="ECO:0000313" key="9">
    <source>
        <dbReference type="Proteomes" id="UP001185899"/>
    </source>
</evidence>
<dbReference type="GO" id="GO:0033819">
    <property type="term" value="F:lipoyl(octanoyl) transferase activity"/>
    <property type="evidence" value="ECO:0007669"/>
    <property type="project" value="UniProtKB-EC"/>
</dbReference>
<evidence type="ECO:0000313" key="8">
    <source>
        <dbReference type="EMBL" id="MDV6231706.1"/>
    </source>
</evidence>
<feature type="binding site" evidence="5">
    <location>
        <begin position="85"/>
        <end position="92"/>
    </location>
    <ligand>
        <name>substrate</name>
    </ligand>
</feature>
<comment type="function">
    <text evidence="4 5 6">Catalyzes the transfer of endogenously produced octanoic acid from octanoyl-acyl-carrier-protein onto the lipoyl domains of lipoate-dependent enzymes. Lipoyl-ACP can also act as a substrate although octanoyl-ACP is likely to be the physiological substrate.</text>
</comment>
<dbReference type="PANTHER" id="PTHR10993">
    <property type="entry name" value="OCTANOYLTRANSFERASE"/>
    <property type="match status" value="1"/>
</dbReference>
<dbReference type="HAMAP" id="MF_00013">
    <property type="entry name" value="LipB"/>
    <property type="match status" value="1"/>
</dbReference>
<feature type="domain" description="BPL/LPL catalytic" evidence="7">
    <location>
        <begin position="47"/>
        <end position="231"/>
    </location>
</feature>
<comment type="miscellaneous">
    <text evidence="5">In the reaction, the free carboxyl group of octanoic acid is attached via an amide linkage to the epsilon-amino group of a specific lysine residue of lipoyl domains of lipoate-dependent enzymes.</text>
</comment>
<keyword evidence="3 5" id="KW-0012">Acyltransferase</keyword>
<dbReference type="SUPFAM" id="SSF55681">
    <property type="entry name" value="Class II aaRS and biotin synthetases"/>
    <property type="match status" value="1"/>
</dbReference>
<dbReference type="Gene3D" id="3.30.930.10">
    <property type="entry name" value="Bira Bifunctional Protein, Domain 2"/>
    <property type="match status" value="1"/>
</dbReference>
<keyword evidence="5" id="KW-0963">Cytoplasm</keyword>
<dbReference type="Proteomes" id="UP001185899">
    <property type="component" value="Unassembled WGS sequence"/>
</dbReference>
<dbReference type="Pfam" id="PF21948">
    <property type="entry name" value="LplA-B_cat"/>
    <property type="match status" value="1"/>
</dbReference>
<dbReference type="PROSITE" id="PS51733">
    <property type="entry name" value="BPL_LPL_CATALYTIC"/>
    <property type="match status" value="1"/>
</dbReference>
<dbReference type="EC" id="2.3.1.181" evidence="5 6"/>
<dbReference type="EMBL" id="JAWLKE010000005">
    <property type="protein sequence ID" value="MDV6231706.1"/>
    <property type="molecule type" value="Genomic_DNA"/>
</dbReference>
<evidence type="ECO:0000256" key="4">
    <source>
        <dbReference type="ARBA" id="ARBA00024732"/>
    </source>
</evidence>
<feature type="binding site" evidence="5">
    <location>
        <begin position="174"/>
        <end position="176"/>
    </location>
    <ligand>
        <name>substrate</name>
    </ligand>
</feature>
<dbReference type="InterPro" id="IPR004143">
    <property type="entry name" value="BPL_LPL_catalytic"/>
</dbReference>
<dbReference type="InterPro" id="IPR045864">
    <property type="entry name" value="aa-tRNA-synth_II/BPL/LPL"/>
</dbReference>
<dbReference type="PROSITE" id="PS01313">
    <property type="entry name" value="LIPB"/>
    <property type="match status" value="1"/>
</dbReference>
<evidence type="ECO:0000256" key="6">
    <source>
        <dbReference type="PIRNR" id="PIRNR016262"/>
    </source>
</evidence>
<evidence type="ECO:0000256" key="3">
    <source>
        <dbReference type="ARBA" id="ARBA00023315"/>
    </source>
</evidence>
<evidence type="ECO:0000259" key="7">
    <source>
        <dbReference type="PROSITE" id="PS51733"/>
    </source>
</evidence>
<gene>
    <name evidence="5 8" type="primary">lipB</name>
    <name evidence="8" type="ORF">R3P95_14195</name>
</gene>
<accession>A0ABU4AZT3</accession>
<comment type="subcellular location">
    <subcellularLocation>
        <location evidence="5">Cytoplasm</location>
    </subcellularLocation>
</comment>
<comment type="catalytic activity">
    <reaction evidence="5 6">
        <text>octanoyl-[ACP] + L-lysyl-[protein] = N(6)-octanoyl-L-lysyl-[protein] + holo-[ACP] + H(+)</text>
        <dbReference type="Rhea" id="RHEA:17665"/>
        <dbReference type="Rhea" id="RHEA-COMP:9636"/>
        <dbReference type="Rhea" id="RHEA-COMP:9685"/>
        <dbReference type="Rhea" id="RHEA-COMP:9752"/>
        <dbReference type="Rhea" id="RHEA-COMP:9928"/>
        <dbReference type="ChEBI" id="CHEBI:15378"/>
        <dbReference type="ChEBI" id="CHEBI:29969"/>
        <dbReference type="ChEBI" id="CHEBI:64479"/>
        <dbReference type="ChEBI" id="CHEBI:78463"/>
        <dbReference type="ChEBI" id="CHEBI:78809"/>
        <dbReference type="EC" id="2.3.1.181"/>
    </reaction>
</comment>
<comment type="similarity">
    <text evidence="5 6">Belongs to the LipB family.</text>
</comment>
<dbReference type="RefSeq" id="WP_317548578.1">
    <property type="nucleotide sequence ID" value="NZ_JAWLKE010000005.1"/>
</dbReference>
<dbReference type="InterPro" id="IPR020605">
    <property type="entry name" value="Octanoyltransferase_CS"/>
</dbReference>
<keyword evidence="2 5" id="KW-0808">Transferase</keyword>
<evidence type="ECO:0000256" key="1">
    <source>
        <dbReference type="ARBA" id="ARBA00004821"/>
    </source>
</evidence>
<sequence>MSDANSSSAVVSARASSEPMVVRELGTVEYTEAWALQRELAGARADGVGSDTLLLLEHPSVYTAGRRTAEEDMPRDGTPVVEVDRGGKITWHGPGQLVGYPIVKLEQPIDVVKYVRRIEEALISVVSGYGIACGRVDGRSGVWLAAEMRDGAWLPERKIAAIGVRVQRGVTLHGFSLNCNAAMTGFDAIVPCGIADAGVTSLSLELGRDVTVGEVTAAVTEAVLAALDGSMPVQDHEIEHPAVTSASINPQFTTVRFGA</sequence>